<evidence type="ECO:0000256" key="1">
    <source>
        <dbReference type="SAM" id="MobiDB-lite"/>
    </source>
</evidence>
<dbReference type="OrthoDB" id="1821845at2759"/>
<feature type="region of interest" description="Disordered" evidence="1">
    <location>
        <begin position="26"/>
        <end position="52"/>
    </location>
</feature>
<comment type="caution">
    <text evidence="2">The sequence shown here is derived from an EMBL/GenBank/DDBJ whole genome shotgun (WGS) entry which is preliminary data.</text>
</comment>
<keyword evidence="3" id="KW-1185">Reference proteome</keyword>
<name>A0A834GUP3_RHOSS</name>
<evidence type="ECO:0000313" key="3">
    <source>
        <dbReference type="Proteomes" id="UP000626092"/>
    </source>
</evidence>
<dbReference type="AlphaFoldDB" id="A0A834GUP3"/>
<sequence>MGSEPVNPNLKVVSSVILPNLSPSLAGIETPPQNPNLSDPQNFGVHSPKRNNSSLARKLQQVFQQERRRLDTEARVLEIVGHLEDELNNSEDPLLLDVVTAKLQSIQQSWRKAEAQSKVVPPPSVLSESYMVKASKPRTTLYNARGISYLEGDPNMGFPATALKPRYQPILQPNPIQSADKGQHLTASAIYSFDCNLWKGCCCCYSCCYSCAVVAANWEAL</sequence>
<evidence type="ECO:0000313" key="2">
    <source>
        <dbReference type="EMBL" id="KAF7139365.1"/>
    </source>
</evidence>
<proteinExistence type="predicted"/>
<dbReference type="Proteomes" id="UP000626092">
    <property type="component" value="Unassembled WGS sequence"/>
</dbReference>
<organism evidence="2 3">
    <name type="scientific">Rhododendron simsii</name>
    <name type="common">Sims's rhododendron</name>
    <dbReference type="NCBI Taxonomy" id="118357"/>
    <lineage>
        <taxon>Eukaryota</taxon>
        <taxon>Viridiplantae</taxon>
        <taxon>Streptophyta</taxon>
        <taxon>Embryophyta</taxon>
        <taxon>Tracheophyta</taxon>
        <taxon>Spermatophyta</taxon>
        <taxon>Magnoliopsida</taxon>
        <taxon>eudicotyledons</taxon>
        <taxon>Gunneridae</taxon>
        <taxon>Pentapetalae</taxon>
        <taxon>asterids</taxon>
        <taxon>Ericales</taxon>
        <taxon>Ericaceae</taxon>
        <taxon>Ericoideae</taxon>
        <taxon>Rhodoreae</taxon>
        <taxon>Rhododendron</taxon>
    </lineage>
</organism>
<accession>A0A834GUP3</accession>
<dbReference type="EMBL" id="WJXA01000007">
    <property type="protein sequence ID" value="KAF7139365.1"/>
    <property type="molecule type" value="Genomic_DNA"/>
</dbReference>
<gene>
    <name evidence="2" type="ORF">RHSIM_Rhsim07G0147300</name>
</gene>
<protein>
    <submittedName>
        <fullName evidence="2">Uncharacterized protein</fullName>
    </submittedName>
</protein>
<reference evidence="2" key="1">
    <citation type="submission" date="2019-11" db="EMBL/GenBank/DDBJ databases">
        <authorList>
            <person name="Liu Y."/>
            <person name="Hou J."/>
            <person name="Li T.-Q."/>
            <person name="Guan C.-H."/>
            <person name="Wu X."/>
            <person name="Wu H.-Z."/>
            <person name="Ling F."/>
            <person name="Zhang R."/>
            <person name="Shi X.-G."/>
            <person name="Ren J.-P."/>
            <person name="Chen E.-F."/>
            <person name="Sun J.-M."/>
        </authorList>
    </citation>
    <scope>NUCLEOTIDE SEQUENCE</scope>
    <source>
        <strain evidence="2">Adult_tree_wgs_1</strain>
        <tissue evidence="2">Leaves</tissue>
    </source>
</reference>